<reference evidence="3" key="1">
    <citation type="journal article" date="2019" name="Int. J. Syst. Evol. Microbiol.">
        <title>The Global Catalogue of Microorganisms (GCM) 10K type strain sequencing project: providing services to taxonomists for standard genome sequencing and annotation.</title>
        <authorList>
            <consortium name="The Broad Institute Genomics Platform"/>
            <consortium name="The Broad Institute Genome Sequencing Center for Infectious Disease"/>
            <person name="Wu L."/>
            <person name="Ma J."/>
        </authorList>
    </citation>
    <scope>NUCLEOTIDE SEQUENCE [LARGE SCALE GENOMIC DNA]</scope>
    <source>
        <strain evidence="3">JCM 19134</strain>
    </source>
</reference>
<accession>A0AAV3U0U1</accession>
<dbReference type="InterPro" id="IPR002123">
    <property type="entry name" value="Plipid/glycerol_acylTrfase"/>
</dbReference>
<dbReference type="Pfam" id="PF19576">
    <property type="entry name" value="Acyltransf_2"/>
    <property type="match status" value="1"/>
</dbReference>
<dbReference type="InterPro" id="IPR045746">
    <property type="entry name" value="ACT14924-like_Acyltransf_dom"/>
</dbReference>
<dbReference type="SUPFAM" id="SSF69593">
    <property type="entry name" value="Glycerol-3-phosphate (1)-acyltransferase"/>
    <property type="match status" value="1"/>
</dbReference>
<feature type="domain" description="Phospholipid/glycerol acyltransferase" evidence="1">
    <location>
        <begin position="84"/>
        <end position="206"/>
    </location>
</feature>
<gene>
    <name evidence="2" type="ORF">GCM10025791_15840</name>
</gene>
<dbReference type="GO" id="GO:0016746">
    <property type="term" value="F:acyltransferase activity"/>
    <property type="evidence" value="ECO:0007669"/>
    <property type="project" value="InterPro"/>
</dbReference>
<dbReference type="AlphaFoldDB" id="A0AAV3U0U1"/>
<proteinExistence type="predicted"/>
<organism evidence="2 3">
    <name type="scientific">Halioxenophilus aromaticivorans</name>
    <dbReference type="NCBI Taxonomy" id="1306992"/>
    <lineage>
        <taxon>Bacteria</taxon>
        <taxon>Pseudomonadati</taxon>
        <taxon>Pseudomonadota</taxon>
        <taxon>Gammaproteobacteria</taxon>
        <taxon>Alteromonadales</taxon>
        <taxon>Alteromonadaceae</taxon>
        <taxon>Halioxenophilus</taxon>
    </lineage>
</organism>
<name>A0AAV3U0U1_9ALTE</name>
<dbReference type="CDD" id="cd07986">
    <property type="entry name" value="LPLAT_ACT14924-like"/>
    <property type="match status" value="1"/>
</dbReference>
<dbReference type="RefSeq" id="WP_345419753.1">
    <property type="nucleotide sequence ID" value="NZ_AP031496.1"/>
</dbReference>
<protein>
    <recommendedName>
        <fullName evidence="1">Phospholipid/glycerol acyltransferase domain-containing protein</fullName>
    </recommendedName>
</protein>
<dbReference type="SMART" id="SM00563">
    <property type="entry name" value="PlsC"/>
    <property type="match status" value="1"/>
</dbReference>
<evidence type="ECO:0000313" key="2">
    <source>
        <dbReference type="EMBL" id="GAA4938607.1"/>
    </source>
</evidence>
<evidence type="ECO:0000259" key="1">
    <source>
        <dbReference type="SMART" id="SM00563"/>
    </source>
</evidence>
<comment type="caution">
    <text evidence="2">The sequence shown here is derived from an EMBL/GenBank/DDBJ whole genome shotgun (WGS) entry which is preliminary data.</text>
</comment>
<dbReference type="Proteomes" id="UP001409585">
    <property type="component" value="Unassembled WGS sequence"/>
</dbReference>
<sequence>MSHHTSAGEANPFQIPRLARWLAAPMEWATGLKALARLYRARPEEARGAQQYHEFLSFALKSLKAGLEPDDYGALGHIPAQGPVIFVANHPLGALEGLAMTDMLLHIRPDTKVLTNELLTQVPELQSVFFGVDVLSGNAQAANTRGMRSLYKHLGTGGAVLIYPAGEVSGFNTHSGQIQDPAWQPLVGRLARRYQAACVPFWVQGRNSWWFYALGVVHPFLRTLRLPKELLNKRGTRFKLLVGKTIEAQRLVECANDRAATAYLRHCCELLARKAGIKPAGIRVMKVKKGSTSVEQSDIARGK</sequence>
<evidence type="ECO:0000313" key="3">
    <source>
        <dbReference type="Proteomes" id="UP001409585"/>
    </source>
</evidence>
<dbReference type="EMBL" id="BAABLX010000009">
    <property type="protein sequence ID" value="GAA4938607.1"/>
    <property type="molecule type" value="Genomic_DNA"/>
</dbReference>
<keyword evidence="3" id="KW-1185">Reference proteome</keyword>